<dbReference type="SUPFAM" id="SSF53335">
    <property type="entry name" value="S-adenosyl-L-methionine-dependent methyltransferases"/>
    <property type="match status" value="1"/>
</dbReference>
<dbReference type="GO" id="GO:0071770">
    <property type="term" value="P:DIM/DIP cell wall layer assembly"/>
    <property type="evidence" value="ECO:0007669"/>
    <property type="project" value="TreeGrafter"/>
</dbReference>
<evidence type="ECO:0000313" key="4">
    <source>
        <dbReference type="Proteomes" id="UP000196531"/>
    </source>
</evidence>
<dbReference type="PANTHER" id="PTHR40048">
    <property type="entry name" value="RHAMNOSYL O-METHYLTRANSFERASE"/>
    <property type="match status" value="1"/>
</dbReference>
<dbReference type="InterPro" id="IPR029063">
    <property type="entry name" value="SAM-dependent_MTases_sf"/>
</dbReference>
<comment type="caution">
    <text evidence="3">The sequence shown here is derived from an EMBL/GenBank/DDBJ whole genome shotgun (WGS) entry which is preliminary data.</text>
</comment>
<dbReference type="GO" id="GO:0008168">
    <property type="term" value="F:methyltransferase activity"/>
    <property type="evidence" value="ECO:0007669"/>
    <property type="project" value="UniProtKB-KW"/>
</dbReference>
<organism evidence="3 4">
    <name type="scientific">Halobacteriovorax marinus</name>
    <dbReference type="NCBI Taxonomy" id="97084"/>
    <lineage>
        <taxon>Bacteria</taxon>
        <taxon>Pseudomonadati</taxon>
        <taxon>Bdellovibrionota</taxon>
        <taxon>Bacteriovoracia</taxon>
        <taxon>Bacteriovoracales</taxon>
        <taxon>Halobacteriovoraceae</taxon>
        <taxon>Halobacteriovorax</taxon>
    </lineage>
</organism>
<dbReference type="EMBL" id="MAAO01000004">
    <property type="protein sequence ID" value="OUR98791.1"/>
    <property type="molecule type" value="Genomic_DNA"/>
</dbReference>
<keyword evidence="1" id="KW-0489">Methyltransferase</keyword>
<sequence>MKITFDTETNKLTQEENGTSKTMDLYSDEAFEIISHHWVKTGWNQKYPYSFSWMGRPVIQLPEDMIRIQEVIYNVKPDVVIETGIAHGGSLIYYASILKAMGKGKVVGIDIDIREHNRKEIEAHELYSYITMYEGSSIDPEIVEKVRSEIKPGDKVLVLLDSNHLKGHVYEELKAYNSMVTPGSYIVATDGLMEYVYDVPRGTDSWKQDNPVEAVNDFLKESDDFVLEQPAWPFNESTLTKNITHWPSAYLKRK</sequence>
<reference evidence="4" key="1">
    <citation type="journal article" date="2017" name="Proc. Natl. Acad. Sci. U.S.A.">
        <title>Simulation of Deepwater Horizon oil plume reveals substrate specialization within a complex community of hydrocarbon-degraders.</title>
        <authorList>
            <person name="Hu P."/>
            <person name="Dubinsky E.A."/>
            <person name="Probst A.J."/>
            <person name="Wang J."/>
            <person name="Sieber C.M.K."/>
            <person name="Tom L.M."/>
            <person name="Gardinali P."/>
            <person name="Banfield J.F."/>
            <person name="Atlas R.M."/>
            <person name="Andersen G.L."/>
        </authorList>
    </citation>
    <scope>NUCLEOTIDE SEQUENCE [LARGE SCALE GENOMIC DNA]</scope>
</reference>
<gene>
    <name evidence="3" type="ORF">A9Q84_05095</name>
</gene>
<keyword evidence="2" id="KW-0808">Transferase</keyword>
<dbReference type="Gene3D" id="3.40.50.150">
    <property type="entry name" value="Vaccinia Virus protein VP39"/>
    <property type="match status" value="1"/>
</dbReference>
<evidence type="ECO:0000256" key="2">
    <source>
        <dbReference type="ARBA" id="ARBA00022679"/>
    </source>
</evidence>
<dbReference type="GO" id="GO:0032259">
    <property type="term" value="P:methylation"/>
    <property type="evidence" value="ECO:0007669"/>
    <property type="project" value="UniProtKB-KW"/>
</dbReference>
<dbReference type="Pfam" id="PF04989">
    <property type="entry name" value="RMNT_CmcI"/>
    <property type="match status" value="1"/>
</dbReference>
<dbReference type="AlphaFoldDB" id="A0A1Y5FB06"/>
<dbReference type="GO" id="GO:0008610">
    <property type="term" value="P:lipid biosynthetic process"/>
    <property type="evidence" value="ECO:0007669"/>
    <property type="project" value="InterPro"/>
</dbReference>
<evidence type="ECO:0000313" key="3">
    <source>
        <dbReference type="EMBL" id="OUR98791.1"/>
    </source>
</evidence>
<name>A0A1Y5FB06_9BACT</name>
<proteinExistence type="predicted"/>
<protein>
    <submittedName>
        <fullName evidence="3">Hydroxylase</fullName>
    </submittedName>
</protein>
<dbReference type="PANTHER" id="PTHR40048:SF1">
    <property type="entry name" value="RHAMNOSYL O-METHYLTRANSFERASE"/>
    <property type="match status" value="1"/>
</dbReference>
<evidence type="ECO:0000256" key="1">
    <source>
        <dbReference type="ARBA" id="ARBA00022603"/>
    </source>
</evidence>
<accession>A0A1Y5FB06</accession>
<dbReference type="GO" id="GO:0005886">
    <property type="term" value="C:plasma membrane"/>
    <property type="evidence" value="ECO:0007669"/>
    <property type="project" value="TreeGrafter"/>
</dbReference>
<dbReference type="InterPro" id="IPR007072">
    <property type="entry name" value="RNMT_CmcI"/>
</dbReference>
<dbReference type="Proteomes" id="UP000196531">
    <property type="component" value="Unassembled WGS sequence"/>
</dbReference>